<name>A0A8J7U0I0_9BACT</name>
<dbReference type="Gene3D" id="3.40.50.720">
    <property type="entry name" value="NAD(P)-binding Rossmann-like Domain"/>
    <property type="match status" value="1"/>
</dbReference>
<gene>
    <name evidence="4" type="ORF">J3U88_01355</name>
</gene>
<dbReference type="InterPro" id="IPR002347">
    <property type="entry name" value="SDR_fam"/>
</dbReference>
<evidence type="ECO:0000313" key="4">
    <source>
        <dbReference type="EMBL" id="MBO1317088.1"/>
    </source>
</evidence>
<evidence type="ECO:0000256" key="2">
    <source>
        <dbReference type="ARBA" id="ARBA00023002"/>
    </source>
</evidence>
<dbReference type="AlphaFoldDB" id="A0A8J7U0I0"/>
<dbReference type="CDD" id="cd05233">
    <property type="entry name" value="SDR_c"/>
    <property type="match status" value="1"/>
</dbReference>
<protein>
    <submittedName>
        <fullName evidence="4">SDR family oxidoreductase</fullName>
    </submittedName>
</protein>
<evidence type="ECO:0000256" key="1">
    <source>
        <dbReference type="ARBA" id="ARBA00006484"/>
    </source>
</evidence>
<reference evidence="4" key="1">
    <citation type="submission" date="2021-03" db="EMBL/GenBank/DDBJ databases">
        <authorList>
            <person name="Wang G."/>
        </authorList>
    </citation>
    <scope>NUCLEOTIDE SEQUENCE</scope>
    <source>
        <strain evidence="4">KCTC 12899</strain>
    </source>
</reference>
<accession>A0A8J7U0I0</accession>
<evidence type="ECO:0000313" key="5">
    <source>
        <dbReference type="Proteomes" id="UP000664417"/>
    </source>
</evidence>
<dbReference type="InterPro" id="IPR020904">
    <property type="entry name" value="Sc_DH/Rdtase_CS"/>
</dbReference>
<comment type="similarity">
    <text evidence="1">Belongs to the short-chain dehydrogenases/reductases (SDR) family.</text>
</comment>
<dbReference type="Proteomes" id="UP000664417">
    <property type="component" value="Unassembled WGS sequence"/>
</dbReference>
<organism evidence="4 5">
    <name type="scientific">Acanthopleuribacter pedis</name>
    <dbReference type="NCBI Taxonomy" id="442870"/>
    <lineage>
        <taxon>Bacteria</taxon>
        <taxon>Pseudomonadati</taxon>
        <taxon>Acidobacteriota</taxon>
        <taxon>Holophagae</taxon>
        <taxon>Acanthopleuribacterales</taxon>
        <taxon>Acanthopleuribacteraceae</taxon>
        <taxon>Acanthopleuribacter</taxon>
    </lineage>
</organism>
<keyword evidence="2" id="KW-0560">Oxidoreductase</keyword>
<dbReference type="InterPro" id="IPR036291">
    <property type="entry name" value="NAD(P)-bd_dom_sf"/>
</dbReference>
<dbReference type="PANTHER" id="PTHR43477">
    <property type="entry name" value="DIHYDROANTICAPSIN 7-DEHYDROGENASE"/>
    <property type="match status" value="1"/>
</dbReference>
<proteinExistence type="inferred from homology"/>
<sequence>MQGRQVLITGGSAGIGLDCVRMLTEAGARVHVVARDRERLDALQNQFGEQVTTLAADLAETDAVAAVGAHLEAVGVAALDGLVINAAKYGFRSLSDCSLAELQAYFQVNAISAIQLINLTLPLLRKGEGRSIVCVSSTLATRPIAGTGAYAATKAALNSLVQTYALECAGDQIRVNAVLPGVVDTDIHEPRTDQDPPRAEKMAALGPMHPLGRVGSVRDVSALVMFLLGDQSAWTTGSLYNVDGGISLV</sequence>
<dbReference type="EMBL" id="JAFREP010000001">
    <property type="protein sequence ID" value="MBO1317088.1"/>
    <property type="molecule type" value="Genomic_DNA"/>
</dbReference>
<dbReference type="FunFam" id="3.40.50.720:FF:000084">
    <property type="entry name" value="Short-chain dehydrogenase reductase"/>
    <property type="match status" value="1"/>
</dbReference>
<dbReference type="RefSeq" id="WP_207856323.1">
    <property type="nucleotide sequence ID" value="NZ_JAFREP010000001.1"/>
</dbReference>
<keyword evidence="5" id="KW-1185">Reference proteome</keyword>
<dbReference type="Pfam" id="PF13561">
    <property type="entry name" value="adh_short_C2"/>
    <property type="match status" value="1"/>
</dbReference>
<dbReference type="PROSITE" id="PS00061">
    <property type="entry name" value="ADH_SHORT"/>
    <property type="match status" value="1"/>
</dbReference>
<dbReference type="SMART" id="SM00822">
    <property type="entry name" value="PKS_KR"/>
    <property type="match status" value="1"/>
</dbReference>
<feature type="domain" description="Ketoreductase" evidence="3">
    <location>
        <begin position="4"/>
        <end position="176"/>
    </location>
</feature>
<dbReference type="PRINTS" id="PR00081">
    <property type="entry name" value="GDHRDH"/>
</dbReference>
<comment type="caution">
    <text evidence="4">The sequence shown here is derived from an EMBL/GenBank/DDBJ whole genome shotgun (WGS) entry which is preliminary data.</text>
</comment>
<dbReference type="SUPFAM" id="SSF51735">
    <property type="entry name" value="NAD(P)-binding Rossmann-fold domains"/>
    <property type="match status" value="1"/>
</dbReference>
<dbReference type="PANTHER" id="PTHR43477:SF1">
    <property type="entry name" value="DIHYDROANTICAPSIN 7-DEHYDROGENASE"/>
    <property type="match status" value="1"/>
</dbReference>
<dbReference type="InterPro" id="IPR057326">
    <property type="entry name" value="KR_dom"/>
</dbReference>
<dbReference type="InterPro" id="IPR051122">
    <property type="entry name" value="SDR_DHRS6-like"/>
</dbReference>
<evidence type="ECO:0000259" key="3">
    <source>
        <dbReference type="SMART" id="SM00822"/>
    </source>
</evidence>
<dbReference type="GO" id="GO:0016491">
    <property type="term" value="F:oxidoreductase activity"/>
    <property type="evidence" value="ECO:0007669"/>
    <property type="project" value="UniProtKB-KW"/>
</dbReference>